<name>A0AAE3E229_9FIRM</name>
<protein>
    <submittedName>
        <fullName evidence="1">Uncharacterized protein</fullName>
    </submittedName>
</protein>
<comment type="caution">
    <text evidence="1">The sequence shown here is derived from an EMBL/GenBank/DDBJ whole genome shotgun (WGS) entry which is preliminary data.</text>
</comment>
<evidence type="ECO:0000313" key="2">
    <source>
        <dbReference type="Proteomes" id="UP001198200"/>
    </source>
</evidence>
<proteinExistence type="predicted"/>
<reference evidence="1 2" key="1">
    <citation type="submission" date="2021-10" db="EMBL/GenBank/DDBJ databases">
        <title>Anaerobic single-cell dispensing facilitates the cultivation of human gut bacteria.</title>
        <authorList>
            <person name="Afrizal A."/>
        </authorList>
    </citation>
    <scope>NUCLEOTIDE SEQUENCE [LARGE SCALE GENOMIC DNA]</scope>
    <source>
        <strain evidence="1 2">CLA-AA-H224</strain>
    </source>
</reference>
<keyword evidence="2" id="KW-1185">Reference proteome</keyword>
<sequence>MIPFAILSGKIKTKTDEKEIRLLELSPDYFTFRLLKEQAKKYAQQLSDAGQQGNVVLSFFQFQKRSYHEVILNCTRDVVKIALMPQKQMEGLVCEIRVDVKNEEYRIYTECFNKEYMNYIYLKLDETEADMSKALVGYPSEKEQTYSDTLKKQRAAWTQVPNEAKKSLAERVDGIELDNPAWYQAYLSKPLKDFISLYWESSGWIDIDLCKIAWRVPKYFYIGNAYCFHLFPKKTQLEAMLEKTWSDHIFPVCVFAPVEEKDLIKIEEILKLLSDWCQNKCVKTELVINDWGMAGLIRKKYPNQFLLTLGCLLSKQRRDTRMNYVNRNDNELSKEKSQVDAPFYRQYLAKHFNITRVSFQNSGIDQSFFTPDSMIGMTLHFPYFQMNTSGWCPLLAMLYRGSRGRQKAVDDCHCECMTYAFEYPDFLCMTGRYNSIFGYNDSIRIEKEGVRLVAGFLNAPLKNDSAKGTKL</sequence>
<evidence type="ECO:0000313" key="1">
    <source>
        <dbReference type="EMBL" id="MCC2220146.1"/>
    </source>
</evidence>
<gene>
    <name evidence="1" type="ORF">LKD48_00585</name>
</gene>
<dbReference type="Proteomes" id="UP001198200">
    <property type="component" value="Unassembled WGS sequence"/>
</dbReference>
<dbReference type="AlphaFoldDB" id="A0AAE3E229"/>
<accession>A0AAE3E229</accession>
<dbReference type="RefSeq" id="WP_308730834.1">
    <property type="nucleotide sequence ID" value="NZ_JAJEQN010000001.1"/>
</dbReference>
<dbReference type="EMBL" id="JAJEQN010000001">
    <property type="protein sequence ID" value="MCC2220146.1"/>
    <property type="molecule type" value="Genomic_DNA"/>
</dbReference>
<organism evidence="1 2">
    <name type="scientific">Anthropogastromicrobium aceti</name>
    <dbReference type="NCBI Taxonomy" id="2981768"/>
    <lineage>
        <taxon>Bacteria</taxon>
        <taxon>Bacillati</taxon>
        <taxon>Bacillota</taxon>
        <taxon>Clostridia</taxon>
        <taxon>Lachnospirales</taxon>
        <taxon>Lachnospiraceae</taxon>
        <taxon>Anthropogastromicrobium</taxon>
    </lineage>
</organism>